<dbReference type="PANTHER" id="PTHR43394">
    <property type="entry name" value="ATP-DEPENDENT PERMEASE MDL1, MITOCHONDRIAL"/>
    <property type="match status" value="1"/>
</dbReference>
<feature type="transmembrane region" description="Helical" evidence="9">
    <location>
        <begin position="133"/>
        <end position="153"/>
    </location>
</feature>
<comment type="subcellular location">
    <subcellularLocation>
        <location evidence="1">Cell membrane</location>
        <topology evidence="1">Multi-pass membrane protein</topology>
    </subcellularLocation>
</comment>
<evidence type="ECO:0000256" key="8">
    <source>
        <dbReference type="ARBA" id="ARBA00025074"/>
    </source>
</evidence>
<dbReference type="CDD" id="cd18551">
    <property type="entry name" value="ABC_6TM_LmrA_like"/>
    <property type="match status" value="1"/>
</dbReference>
<dbReference type="PROSITE" id="PS50893">
    <property type="entry name" value="ABC_TRANSPORTER_2"/>
    <property type="match status" value="1"/>
</dbReference>
<evidence type="ECO:0000256" key="2">
    <source>
        <dbReference type="ARBA" id="ARBA00005417"/>
    </source>
</evidence>
<feature type="transmembrane region" description="Helical" evidence="9">
    <location>
        <begin position="268"/>
        <end position="291"/>
    </location>
</feature>
<dbReference type="PROSITE" id="PS50929">
    <property type="entry name" value="ABC_TM1F"/>
    <property type="match status" value="1"/>
</dbReference>
<keyword evidence="7 9" id="KW-0472">Membrane</keyword>
<dbReference type="FunFam" id="3.40.50.300:FF:000218">
    <property type="entry name" value="Multidrug ABC transporter ATP-binding protein"/>
    <property type="match status" value="1"/>
</dbReference>
<sequence length="572" mass="64983">MQNNDLFNILTRVTWPKKLLFLSTMLLILNSIGTLIIPLFTGKVVDWISTNKFNTHLILLFLLFFLFNTILQGFTSYILSNIGEKIIYLIRLDLWKHIILLKYDFFDKNDSGKLMSRITDDTNIINSFISERVPSVVPSLLILCGSIIMLLILDWQMTILTFLILPIFLAIILPLGKKMESISIKTQNESSEFSGLLGRVLTEIKLVKISTSENIEIVKSEKNLKQIYDLGLKEAKIKSILSPISGLVMMITISIILGFGGYRVSTNAISAGTLVTMIFYVVQLTAPILNIGTIVTDYKKALGASKRISQIYTEEKEFKQNYNDIDFREFKFESIRFEGVKFQYNNTPVLNNLSFDVSHGDMVAIVGPSGSGKTTLFNLMERLYHINEGSIIVNGMSLYDIPLDLWRRKIGYVMQDNSMMSGKVIENLTYGLNYSVSMENIIESTKLSFCYEFINKLPDKFDAVIGERGNKLSGGQKQRIDIARSFIKNPDILLLDEATSNLDSESEMNIRKSLESLMKNRTTFIIAHRLATIKKASKIIFLDNGTITGLGSHEELFENHKKYKRFVLSQKI</sequence>
<dbReference type="Gene3D" id="1.20.1560.10">
    <property type="entry name" value="ABC transporter type 1, transmembrane domain"/>
    <property type="match status" value="1"/>
</dbReference>
<dbReference type="GO" id="GO:0005524">
    <property type="term" value="F:ATP binding"/>
    <property type="evidence" value="ECO:0007669"/>
    <property type="project" value="UniProtKB-KW"/>
</dbReference>
<evidence type="ECO:0000256" key="4">
    <source>
        <dbReference type="ARBA" id="ARBA00022741"/>
    </source>
</evidence>
<dbReference type="RefSeq" id="WP_119635485.1">
    <property type="nucleotide sequence ID" value="NZ_JAHCNS010000011.1"/>
</dbReference>
<dbReference type="EMBL" id="QXVO01000018">
    <property type="protein sequence ID" value="RIO45633.1"/>
    <property type="molecule type" value="Genomic_DNA"/>
</dbReference>
<comment type="similarity">
    <text evidence="2">Belongs to the ABC transporter superfamily.</text>
</comment>
<keyword evidence="3 9" id="KW-0812">Transmembrane</keyword>
<dbReference type="GO" id="GO:0015421">
    <property type="term" value="F:ABC-type oligopeptide transporter activity"/>
    <property type="evidence" value="ECO:0007669"/>
    <property type="project" value="TreeGrafter"/>
</dbReference>
<name>A0A418JIR5_STAHY</name>
<accession>A0A418JIR5</accession>
<feature type="transmembrane region" description="Helical" evidence="9">
    <location>
        <begin position="20"/>
        <end position="41"/>
    </location>
</feature>
<dbReference type="Gene3D" id="3.40.50.300">
    <property type="entry name" value="P-loop containing nucleotide triphosphate hydrolases"/>
    <property type="match status" value="1"/>
</dbReference>
<dbReference type="SUPFAM" id="SSF52540">
    <property type="entry name" value="P-loop containing nucleoside triphosphate hydrolases"/>
    <property type="match status" value="1"/>
</dbReference>
<comment type="function">
    <text evidence="8">May be involved in multidrug export. Transmembrane domains (TMD) form a pore in the cell membrane and the ATP-binding domain (NBD) is responsible for energy generation.</text>
</comment>
<dbReference type="GO" id="GO:0016887">
    <property type="term" value="F:ATP hydrolysis activity"/>
    <property type="evidence" value="ECO:0007669"/>
    <property type="project" value="InterPro"/>
</dbReference>
<dbReference type="InterPro" id="IPR011527">
    <property type="entry name" value="ABC1_TM_dom"/>
</dbReference>
<dbReference type="GO" id="GO:0005886">
    <property type="term" value="C:plasma membrane"/>
    <property type="evidence" value="ECO:0007669"/>
    <property type="project" value="UniProtKB-SubCell"/>
</dbReference>
<dbReference type="InterPro" id="IPR039421">
    <property type="entry name" value="Type_1_exporter"/>
</dbReference>
<feature type="domain" description="ABC transmembrane type-1" evidence="11">
    <location>
        <begin position="21"/>
        <end position="300"/>
    </location>
</feature>
<dbReference type="Pfam" id="PF00005">
    <property type="entry name" value="ABC_tran"/>
    <property type="match status" value="1"/>
</dbReference>
<dbReference type="InterPro" id="IPR027417">
    <property type="entry name" value="P-loop_NTPase"/>
</dbReference>
<evidence type="ECO:0000256" key="1">
    <source>
        <dbReference type="ARBA" id="ARBA00004651"/>
    </source>
</evidence>
<feature type="transmembrane region" description="Helical" evidence="9">
    <location>
        <begin position="240"/>
        <end position="262"/>
    </location>
</feature>
<dbReference type="PANTHER" id="PTHR43394:SF1">
    <property type="entry name" value="ATP-BINDING CASSETTE SUB-FAMILY B MEMBER 10, MITOCHONDRIAL"/>
    <property type="match status" value="1"/>
</dbReference>
<evidence type="ECO:0000256" key="9">
    <source>
        <dbReference type="SAM" id="Phobius"/>
    </source>
</evidence>
<dbReference type="InterPro" id="IPR036640">
    <property type="entry name" value="ABC1_TM_sf"/>
</dbReference>
<dbReference type="Proteomes" id="UP000285625">
    <property type="component" value="Unassembled WGS sequence"/>
</dbReference>
<evidence type="ECO:0000256" key="3">
    <source>
        <dbReference type="ARBA" id="ARBA00022692"/>
    </source>
</evidence>
<dbReference type="SUPFAM" id="SSF90123">
    <property type="entry name" value="ABC transporter transmembrane region"/>
    <property type="match status" value="1"/>
</dbReference>
<comment type="caution">
    <text evidence="12">The sequence shown here is derived from an EMBL/GenBank/DDBJ whole genome shotgun (WGS) entry which is preliminary data.</text>
</comment>
<feature type="transmembrane region" description="Helical" evidence="9">
    <location>
        <begin position="53"/>
        <end position="79"/>
    </location>
</feature>
<dbReference type="InterPro" id="IPR017871">
    <property type="entry name" value="ABC_transporter-like_CS"/>
</dbReference>
<evidence type="ECO:0000256" key="5">
    <source>
        <dbReference type="ARBA" id="ARBA00022840"/>
    </source>
</evidence>
<dbReference type="AlphaFoldDB" id="A0A418JIR5"/>
<keyword evidence="4" id="KW-0547">Nucleotide-binding</keyword>
<evidence type="ECO:0000256" key="6">
    <source>
        <dbReference type="ARBA" id="ARBA00022989"/>
    </source>
</evidence>
<protein>
    <submittedName>
        <fullName evidence="12">ABC transporter ATP-binding protein</fullName>
    </submittedName>
</protein>
<evidence type="ECO:0000259" key="10">
    <source>
        <dbReference type="PROSITE" id="PS50893"/>
    </source>
</evidence>
<keyword evidence="6 9" id="KW-1133">Transmembrane helix</keyword>
<dbReference type="Pfam" id="PF00664">
    <property type="entry name" value="ABC_membrane"/>
    <property type="match status" value="1"/>
</dbReference>
<gene>
    <name evidence="12" type="ORF">BUZ57_07120</name>
</gene>
<dbReference type="PROSITE" id="PS00211">
    <property type="entry name" value="ABC_TRANSPORTER_1"/>
    <property type="match status" value="1"/>
</dbReference>
<evidence type="ECO:0000313" key="12">
    <source>
        <dbReference type="EMBL" id="RIO45633.1"/>
    </source>
</evidence>
<dbReference type="InterPro" id="IPR003593">
    <property type="entry name" value="AAA+_ATPase"/>
</dbReference>
<organism evidence="12 13">
    <name type="scientific">Staphylococcus hyicus</name>
    <dbReference type="NCBI Taxonomy" id="1284"/>
    <lineage>
        <taxon>Bacteria</taxon>
        <taxon>Bacillati</taxon>
        <taxon>Bacillota</taxon>
        <taxon>Bacilli</taxon>
        <taxon>Bacillales</taxon>
        <taxon>Staphylococcaceae</taxon>
        <taxon>Staphylococcus</taxon>
    </lineage>
</organism>
<feature type="domain" description="ABC transporter" evidence="10">
    <location>
        <begin position="335"/>
        <end position="569"/>
    </location>
</feature>
<feature type="transmembrane region" description="Helical" evidence="9">
    <location>
        <begin position="159"/>
        <end position="176"/>
    </location>
</feature>
<keyword evidence="5 12" id="KW-0067">ATP-binding</keyword>
<evidence type="ECO:0000256" key="7">
    <source>
        <dbReference type="ARBA" id="ARBA00023136"/>
    </source>
</evidence>
<evidence type="ECO:0000313" key="13">
    <source>
        <dbReference type="Proteomes" id="UP000285625"/>
    </source>
</evidence>
<dbReference type="InterPro" id="IPR003439">
    <property type="entry name" value="ABC_transporter-like_ATP-bd"/>
</dbReference>
<proteinExistence type="inferred from homology"/>
<reference evidence="12 13" key="1">
    <citation type="journal article" date="2016" name="Front. Microbiol.">
        <title>Comprehensive Phylogenetic Analysis of Bovine Non-aureus Staphylococci Species Based on Whole-Genome Sequencing.</title>
        <authorList>
            <person name="Naushad S."/>
            <person name="Barkema H.W."/>
            <person name="Luby C."/>
            <person name="Condas L.A."/>
            <person name="Nobrega D.B."/>
            <person name="Carson D.A."/>
            <person name="De Buck J."/>
        </authorList>
    </citation>
    <scope>NUCLEOTIDE SEQUENCE [LARGE SCALE GENOMIC DNA]</scope>
    <source>
        <strain evidence="12 13">SNUC 5959</strain>
    </source>
</reference>
<evidence type="ECO:0000259" key="11">
    <source>
        <dbReference type="PROSITE" id="PS50929"/>
    </source>
</evidence>
<dbReference type="SMART" id="SM00382">
    <property type="entry name" value="AAA"/>
    <property type="match status" value="1"/>
</dbReference>